<evidence type="ECO:0000313" key="2">
    <source>
        <dbReference type="EMBL" id="MBD2867732.1"/>
    </source>
</evidence>
<gene>
    <name evidence="2" type="ORF">IDH41_04015</name>
</gene>
<keyword evidence="3" id="KW-1185">Reference proteome</keyword>
<protein>
    <recommendedName>
        <fullName evidence="1">F5/8 type C domain-containing protein</fullName>
    </recommendedName>
</protein>
<comment type="caution">
    <text evidence="2">The sequence shown here is derived from an EMBL/GenBank/DDBJ whole genome shotgun (WGS) entry which is preliminary data.</text>
</comment>
<dbReference type="InterPro" id="IPR000421">
    <property type="entry name" value="FA58C"/>
</dbReference>
<feature type="domain" description="F5/8 type C" evidence="1">
    <location>
        <begin position="84"/>
        <end position="234"/>
    </location>
</feature>
<sequence length="487" mass="53069">MPILPSGLKTFEATDTVRRIAQNENIEATDALFDKTTGHRHSGADGDAPQIGKEGIASGAVTTEKLAGAAVTGEKLARGGIERMHHRASGLSSNIAKYKRVTVTGGALTGNPTTPYTFQSGSAGDSHLWTLPSNGTFPQSITIHLGRDYFSAEGMSFGSWVGNDASTMPRGFYIEASNDNATWTKVYTHASGHYEPFAYLPFSPVTGCKYVRLTITATSVMVNTVVSCLAVYSKFHGNVDLDALEDERSWGLNARMQGLMIIPEGKMTDNGSGTLTLTSTLIVMNPASGTYFRVNAGTFQLPDWGYLYVDIPHSHGAHIAASVGTWIEGARQYDNKNRIVLAQRSGNGSIYFHSAIQSRLTGPAPDADKVDGIDFRVSGGNLEFSNGSGWRGVGIKSVQRGYGSLYAYMSSNEYYHYQTITISPVNMFKTFINVHFSGYNYRYNGISDYIPTTLNARLTSSNSLYVVYHPLFETSYANFSWEVIEYA</sequence>
<reference evidence="2" key="1">
    <citation type="submission" date="2020-09" db="EMBL/GenBank/DDBJ databases">
        <title>A novel bacterium of genus Paenibacillus, isolated from South China Sea.</title>
        <authorList>
            <person name="Huang H."/>
            <person name="Mo K."/>
            <person name="Hu Y."/>
        </authorList>
    </citation>
    <scope>NUCLEOTIDE SEQUENCE</scope>
    <source>
        <strain evidence="2">IB182493</strain>
    </source>
</reference>
<proteinExistence type="predicted"/>
<name>A0A927CIK0_9BACL</name>
<dbReference type="AlphaFoldDB" id="A0A927CIK0"/>
<organism evidence="2 3">
    <name type="scientific">Paenibacillus arenilitoris</name>
    <dbReference type="NCBI Taxonomy" id="2772299"/>
    <lineage>
        <taxon>Bacteria</taxon>
        <taxon>Bacillati</taxon>
        <taxon>Bacillota</taxon>
        <taxon>Bacilli</taxon>
        <taxon>Bacillales</taxon>
        <taxon>Paenibacillaceae</taxon>
        <taxon>Paenibacillus</taxon>
    </lineage>
</organism>
<dbReference type="Gene3D" id="2.60.120.260">
    <property type="entry name" value="Galactose-binding domain-like"/>
    <property type="match status" value="1"/>
</dbReference>
<dbReference type="RefSeq" id="WP_190858519.1">
    <property type="nucleotide sequence ID" value="NZ_JACXIY010000004.1"/>
</dbReference>
<dbReference type="PROSITE" id="PS50022">
    <property type="entry name" value="FA58C_3"/>
    <property type="match status" value="1"/>
</dbReference>
<accession>A0A927CIK0</accession>
<dbReference type="Proteomes" id="UP000632125">
    <property type="component" value="Unassembled WGS sequence"/>
</dbReference>
<dbReference type="InterPro" id="IPR008979">
    <property type="entry name" value="Galactose-bd-like_sf"/>
</dbReference>
<evidence type="ECO:0000259" key="1">
    <source>
        <dbReference type="PROSITE" id="PS50022"/>
    </source>
</evidence>
<dbReference type="EMBL" id="JACXIY010000004">
    <property type="protein sequence ID" value="MBD2867732.1"/>
    <property type="molecule type" value="Genomic_DNA"/>
</dbReference>
<evidence type="ECO:0000313" key="3">
    <source>
        <dbReference type="Proteomes" id="UP000632125"/>
    </source>
</evidence>
<dbReference type="SUPFAM" id="SSF49785">
    <property type="entry name" value="Galactose-binding domain-like"/>
    <property type="match status" value="1"/>
</dbReference>